<dbReference type="PROSITE" id="PS51029">
    <property type="entry name" value="MADF"/>
    <property type="match status" value="1"/>
</dbReference>
<feature type="non-terminal residue" evidence="2">
    <location>
        <position position="1"/>
    </location>
</feature>
<dbReference type="Pfam" id="PF10545">
    <property type="entry name" value="MADF_DNA_bdg"/>
    <property type="match status" value="1"/>
</dbReference>
<accession>A0A0A9WKT4</accession>
<reference evidence="2" key="1">
    <citation type="journal article" date="2014" name="PLoS ONE">
        <title>Transcriptome-Based Identification of ABC Transporters in the Western Tarnished Plant Bug Lygus hesperus.</title>
        <authorList>
            <person name="Hull J.J."/>
            <person name="Chaney K."/>
            <person name="Geib S.M."/>
            <person name="Fabrick J.A."/>
            <person name="Brent C.S."/>
            <person name="Walsh D."/>
            <person name="Lavine L.C."/>
        </authorList>
    </citation>
    <scope>NUCLEOTIDE SEQUENCE</scope>
</reference>
<sequence>IETTVKFIQEYKTHECLWDFTLAVYKDKNRRDAAYVKLAESMGLPDFGVAEVENNIKTLRSTYNQEKKKVADPCRRNTLHYCLVPTQHKYWSFCPLCGVLH</sequence>
<evidence type="ECO:0000259" key="1">
    <source>
        <dbReference type="PROSITE" id="PS51029"/>
    </source>
</evidence>
<dbReference type="PANTHER" id="PTHR21505">
    <property type="entry name" value="MADF DOMAIN-CONTAINING PROTEIN-RELATED"/>
    <property type="match status" value="1"/>
</dbReference>
<reference evidence="2" key="2">
    <citation type="submission" date="2014-07" db="EMBL/GenBank/DDBJ databases">
        <authorList>
            <person name="Hull J."/>
        </authorList>
    </citation>
    <scope>NUCLEOTIDE SEQUENCE</scope>
</reference>
<organism evidence="2">
    <name type="scientific">Lygus hesperus</name>
    <name type="common">Western plant bug</name>
    <dbReference type="NCBI Taxonomy" id="30085"/>
    <lineage>
        <taxon>Eukaryota</taxon>
        <taxon>Metazoa</taxon>
        <taxon>Ecdysozoa</taxon>
        <taxon>Arthropoda</taxon>
        <taxon>Hexapoda</taxon>
        <taxon>Insecta</taxon>
        <taxon>Pterygota</taxon>
        <taxon>Neoptera</taxon>
        <taxon>Paraneoptera</taxon>
        <taxon>Hemiptera</taxon>
        <taxon>Heteroptera</taxon>
        <taxon>Panheteroptera</taxon>
        <taxon>Cimicomorpha</taxon>
        <taxon>Miridae</taxon>
        <taxon>Mirini</taxon>
        <taxon>Lygus</taxon>
    </lineage>
</organism>
<dbReference type="PANTHER" id="PTHR21505:SF12">
    <property type="entry name" value="MADF DOMAIN-CONTAINING PROTEIN-RELATED"/>
    <property type="match status" value="1"/>
</dbReference>
<dbReference type="InterPro" id="IPR006578">
    <property type="entry name" value="MADF-dom"/>
</dbReference>
<dbReference type="AlphaFoldDB" id="A0A0A9WKT4"/>
<feature type="domain" description="MADF" evidence="1">
    <location>
        <begin position="6"/>
        <end position="101"/>
    </location>
</feature>
<evidence type="ECO:0000313" key="2">
    <source>
        <dbReference type="EMBL" id="JAG08026.1"/>
    </source>
</evidence>
<proteinExistence type="predicted"/>
<dbReference type="SMART" id="SM00595">
    <property type="entry name" value="MADF"/>
    <property type="match status" value="1"/>
</dbReference>
<dbReference type="EMBL" id="GBHO01035578">
    <property type="protein sequence ID" value="JAG08026.1"/>
    <property type="molecule type" value="Transcribed_RNA"/>
</dbReference>
<gene>
    <name evidence="2" type="ORF">CM83_62215</name>
</gene>
<protein>
    <recommendedName>
        <fullName evidence="1">MADF domain-containing protein</fullName>
    </recommendedName>
</protein>
<name>A0A0A9WKT4_LYGHE</name>